<gene>
    <name evidence="2" type="ORF">AZ78_1223</name>
</gene>
<keyword evidence="1" id="KW-0732">Signal</keyword>
<dbReference type="EMBL" id="JAJA02000001">
    <property type="protein sequence ID" value="KWS03674.1"/>
    <property type="molecule type" value="Genomic_DNA"/>
</dbReference>
<evidence type="ECO:0000313" key="2">
    <source>
        <dbReference type="EMBL" id="KWS03674.1"/>
    </source>
</evidence>
<dbReference type="Gene3D" id="2.30.30.40">
    <property type="entry name" value="SH3 Domains"/>
    <property type="match status" value="1"/>
</dbReference>
<dbReference type="AlphaFoldDB" id="A0A108U6Y1"/>
<reference evidence="2 3" key="1">
    <citation type="journal article" date="2014" name="Genome Announc.">
        <title>Draft Genome Sequence of Lysobacter capsici AZ78, a Bacterium Antagonistic to Plant-Pathogenic Oomycetes.</title>
        <authorList>
            <person name="Puopolo G."/>
            <person name="Sonego P."/>
            <person name="Engelen K."/>
            <person name="Pertot I."/>
        </authorList>
    </citation>
    <scope>NUCLEOTIDE SEQUENCE [LARGE SCALE GENOMIC DNA]</scope>
    <source>
        <strain evidence="2 3">AZ78</strain>
    </source>
</reference>
<organism evidence="2 3">
    <name type="scientific">Lysobacter capsici AZ78</name>
    <dbReference type="NCBI Taxonomy" id="1444315"/>
    <lineage>
        <taxon>Bacteria</taxon>
        <taxon>Pseudomonadati</taxon>
        <taxon>Pseudomonadota</taxon>
        <taxon>Gammaproteobacteria</taxon>
        <taxon>Lysobacterales</taxon>
        <taxon>Lysobacteraceae</taxon>
        <taxon>Lysobacter</taxon>
    </lineage>
</organism>
<evidence type="ECO:0000313" key="3">
    <source>
        <dbReference type="Proteomes" id="UP000023435"/>
    </source>
</evidence>
<name>A0A108U6Y1_9GAMM</name>
<protein>
    <recommendedName>
        <fullName evidence="4">Integron</fullName>
    </recommendedName>
</protein>
<feature type="chain" id="PRO_5007131632" description="Integron" evidence="1">
    <location>
        <begin position="23"/>
        <end position="131"/>
    </location>
</feature>
<keyword evidence="3" id="KW-1185">Reference proteome</keyword>
<sequence>MKTAMRLCLGGAWVLLAASVAAEPPSSTPVGDIGAGSPCESIGEVRGLKLGGDGFLAVRAGPGSEHALLDKLGNGRRVYLCRGEGRWVSVLYPAPGSKDARCLAESADIGKYRGPCKSGWVHWSWIEIIAG</sequence>
<evidence type="ECO:0000256" key="1">
    <source>
        <dbReference type="SAM" id="SignalP"/>
    </source>
</evidence>
<evidence type="ECO:0008006" key="4">
    <source>
        <dbReference type="Google" id="ProtNLM"/>
    </source>
</evidence>
<accession>A0A108U6Y1</accession>
<dbReference type="Proteomes" id="UP000023435">
    <property type="component" value="Unassembled WGS sequence"/>
</dbReference>
<comment type="caution">
    <text evidence="2">The sequence shown here is derived from an EMBL/GenBank/DDBJ whole genome shotgun (WGS) entry which is preliminary data.</text>
</comment>
<feature type="signal peptide" evidence="1">
    <location>
        <begin position="1"/>
        <end position="22"/>
    </location>
</feature>
<proteinExistence type="predicted"/>